<evidence type="ECO:0000313" key="3">
    <source>
        <dbReference type="EMBL" id="MFH0261323.1"/>
    </source>
</evidence>
<feature type="compositionally biased region" description="Basic and acidic residues" evidence="1">
    <location>
        <begin position="1"/>
        <end position="10"/>
    </location>
</feature>
<dbReference type="RefSeq" id="WP_394629229.1">
    <property type="nucleotide sequence ID" value="NZ_JBIHSF010000008.1"/>
</dbReference>
<dbReference type="InterPro" id="IPR013783">
    <property type="entry name" value="Ig-like_fold"/>
</dbReference>
<dbReference type="NCBIfam" id="NF033510">
    <property type="entry name" value="Ca_tandemer"/>
    <property type="match status" value="1"/>
</dbReference>
<organism evidence="3 4">
    <name type="scientific">Vibrio barjaei</name>
    <dbReference type="NCBI Taxonomy" id="1676683"/>
    <lineage>
        <taxon>Bacteria</taxon>
        <taxon>Pseudomonadati</taxon>
        <taxon>Pseudomonadota</taxon>
        <taxon>Gammaproteobacteria</taxon>
        <taxon>Vibrionales</taxon>
        <taxon>Vibrionaceae</taxon>
        <taxon>Vibrio</taxon>
    </lineage>
</organism>
<evidence type="ECO:0000256" key="1">
    <source>
        <dbReference type="SAM" id="MobiDB-lite"/>
    </source>
</evidence>
<dbReference type="Pfam" id="PF19077">
    <property type="entry name" value="Big_13"/>
    <property type="match status" value="1"/>
</dbReference>
<dbReference type="InterPro" id="IPR044016">
    <property type="entry name" value="Big_13"/>
</dbReference>
<dbReference type="Pfam" id="PF17963">
    <property type="entry name" value="Big_9"/>
    <property type="match status" value="4"/>
</dbReference>
<name>A0ABW7II73_9VIBR</name>
<dbReference type="Pfam" id="PF17803">
    <property type="entry name" value="Cadherin_4"/>
    <property type="match status" value="2"/>
</dbReference>
<feature type="compositionally biased region" description="Basic residues" evidence="1">
    <location>
        <begin position="26"/>
        <end position="38"/>
    </location>
</feature>
<dbReference type="PROSITE" id="PS50268">
    <property type="entry name" value="CADHERIN_2"/>
    <property type="match status" value="1"/>
</dbReference>
<feature type="compositionally biased region" description="Polar residues" evidence="1">
    <location>
        <begin position="14"/>
        <end position="25"/>
    </location>
</feature>
<dbReference type="Gene3D" id="2.60.40.3440">
    <property type="match status" value="3"/>
</dbReference>
<feature type="compositionally biased region" description="Low complexity" evidence="1">
    <location>
        <begin position="149"/>
        <end position="162"/>
    </location>
</feature>
<dbReference type="InterPro" id="IPR049826">
    <property type="entry name" value="Ig-like_ice"/>
</dbReference>
<dbReference type="InterPro" id="IPR010221">
    <property type="entry name" value="VCBS_dom"/>
</dbReference>
<feature type="domain" description="Cadherin" evidence="2">
    <location>
        <begin position="2318"/>
        <end position="2427"/>
    </location>
</feature>
<feature type="region of interest" description="Disordered" evidence="1">
    <location>
        <begin position="3750"/>
        <end position="3791"/>
    </location>
</feature>
<dbReference type="NCBIfam" id="NF012211">
    <property type="entry name" value="tand_rpt_95"/>
    <property type="match status" value="5"/>
</dbReference>
<dbReference type="Pfam" id="PF17892">
    <property type="entry name" value="Cadherin_5"/>
    <property type="match status" value="5"/>
</dbReference>
<gene>
    <name evidence="3" type="ORF">ACGRH2_13030</name>
</gene>
<feature type="region of interest" description="Disordered" evidence="1">
    <location>
        <begin position="3647"/>
        <end position="3674"/>
    </location>
</feature>
<evidence type="ECO:0000313" key="4">
    <source>
        <dbReference type="Proteomes" id="UP001607125"/>
    </source>
</evidence>
<feature type="compositionally biased region" description="Polar residues" evidence="1">
    <location>
        <begin position="67"/>
        <end position="82"/>
    </location>
</feature>
<dbReference type="InterPro" id="IPR040853">
    <property type="entry name" value="RapA2_cadherin-like"/>
</dbReference>
<reference evidence="3 4" key="1">
    <citation type="submission" date="2024-10" db="EMBL/GenBank/DDBJ databases">
        <authorList>
            <person name="Yibar A."/>
            <person name="Saticioglu I.B."/>
            <person name="Duman M."/>
            <person name="Ajmi N."/>
            <person name="Gurler F."/>
            <person name="Ay H."/>
            <person name="Onuk E."/>
            <person name="Guler S."/>
            <person name="Romalde J.L."/>
        </authorList>
    </citation>
    <scope>NUCLEOTIDE SEQUENCE [LARGE SCALE GENOMIC DNA]</scope>
    <source>
        <strain evidence="3 4">1-TCBS-B</strain>
    </source>
</reference>
<dbReference type="PANTHER" id="PTHR14139:SF2">
    <property type="entry name" value="CALSYNTENIN-1"/>
    <property type="match status" value="1"/>
</dbReference>
<dbReference type="Proteomes" id="UP001607125">
    <property type="component" value="Unassembled WGS sequence"/>
</dbReference>
<dbReference type="NCBIfam" id="TIGR01965">
    <property type="entry name" value="VCBS_repeat"/>
    <property type="match status" value="20"/>
</dbReference>
<feature type="compositionally biased region" description="Pro residues" evidence="1">
    <location>
        <begin position="3652"/>
        <end position="3661"/>
    </location>
</feature>
<dbReference type="Gene3D" id="2.60.40.1200">
    <property type="match status" value="1"/>
</dbReference>
<protein>
    <submittedName>
        <fullName evidence="3">VCBS domain-containing protein</fullName>
    </submittedName>
</protein>
<evidence type="ECO:0000259" key="2">
    <source>
        <dbReference type="PROSITE" id="PS50268"/>
    </source>
</evidence>
<dbReference type="InterPro" id="IPR002126">
    <property type="entry name" value="Cadherin-like_dom"/>
</dbReference>
<sequence>MTDKKSDKAKTKSGQSIKETLPQKTVSRKNQRKNEKKRRLFSTLRYQVGLPPALTFILPSLATRHASAQGSENLSSPTNHPTTEAMRRDESSGTNTQHIGTSSQESVLVNADTNEARSSHIAPSARLELHHYKVHAYTNPHLLATNKISLSSEPTPSPRSSSTGFQDHLDQSSSQPNAPQFIKPEITNQLLQVKEDGQLVHGQLIATDKNTNETLSFATNTQVDGLTLNPDGTYTFDPTDTVYQSLKEGEIKELTVPVTVTDSVGLTSHAYFVIQVTGTNDIPSVKGQVSGHIQEDINVDSSGLLTVAGQVHVHDIDHGESHTLAEVIKGQFGTLTIDDQGHWRYQVDNSLNAIQQLTSKQQITETISIHTADHTSQNIQVVIGGSDDNAVISGIDSGAVVEDLHVKNGSIKTQGDLTIVDTDLGEAHFVSQVLVGQFGSLNIDANGHWSYEANNLQAAIQQLGKGDELHETFTVASVDGTTHEIKIEIDGVNDLPVMAGQSQSVKEDGAVFHGQIVATDVDHDLLTYSISNPIDGLSFSPDGSYAFDPSHASYQHLAVGDTYTVKTTVIVTDTAGGQDHKELSFVIEGTNDKPTVSPITAQFHEDQSQHLDINLLSHAQDADGDALSVGNLFQVKMNGHIDRLPDGFGIVNGHLQVDPSSSTFQHLAQGEIATFELSYKVTDSHGASTPQSVTVKIVGTDDKAQLASSSINIGEAAAEHTYHGTSIKGSLQLTDIDTHDNPQFVDMIYQSSSRLGTLALRADGHYEYFLYGNYIGTANAQKTVAALKPGESIIETFNVKTADGQTKPVTVTIHGEEDSAQIVVNYGTTDNHLHEDSMTSPAYPTELFSTGIVKVIDPDHDDDQLKPQTLVSTHGGHFTVTETGMWQYHIDNSLPVIQQLGKGESFQEQFTVESKDGSAQKVITVTVHGTNDNPEVSSTVTLPSGNEDKPYIISSAALLANASDVDANDAGHLSVASLVALKADGSSAGTITDNHNGSFTFTPEQNYNGQVHFNYEVHDGHGGSIATSASSVLKPVSDNAQISYASTDHHLAGVTEDRGYIDTHDELHFEGKLDIVDPDQGEAEFDINYGPQTYNGIGYDTKLGGHILLMRDGHYTYTIRDHQPQVQSLNQGEVLTDQCVVRAKDGTTFTIEVSIHGTNDVPTLSAQTQSVTEDGHSLNGQMQGRDIDHGATLTYSIAHAIDGLTFNADGSYSFDPSHASYQQLKDGEHKSIDIPVTVTDEHGASSTQNLTINLKGTGDAAVIGGVDTGDVHENQAGQNKSPDYAHPGIGVIGQDALTTTGRLTISDADTGDSVFDPNGGTFSYSGKYGHLLLFSDGRWSYGVAAGTHDWYRGSVRTNVGSTIDQLGQGETLTDTITVHSKDGTTHDIVITIHGDNDAPYVSSQVALQSGKEDISQSFTKAELLANAIDVDNNDAGLITVANLLADHGSIRDNHDGTYTYTPELNYHGKVHFSYDINDAHGGSTPTGASFDLVSVNDASELVAGQDLGTVTEDHLRSGTSGQLWSGWTNLDVTDVDGASEAEIAFIEVNGIKHAVPADFAMSLNANHGYFSTTHSTDGHNKWSYTADNASPEIQGLKTGQQLQDTMVIITKDGTRIPVTATVQGQDDHVIIDTPDALTAAIGTVVEDIKTTVVGMLQAHDLDKGDQVTFELAGSASSQAGSYGTFYVDRAGHWHYDLDAAKVDSLRSGDGKAEVFNIVAISSDGSRATQKVEVLVRGTDDAATITGQSTGSVTEDLHVQGDARHTVFTGGVLNAVDPDAGQSGFQQTLKAHAVSDPYGGSLSIGKAGGWTYSVPNANLQHLAQGETEHVQYQVRTLGGDTHVITVDIVGTNDKPTLTAQTQTVNEDGSLLNGKMQGSDIDHVATLTYSIAKSVDGLTFNADGSYTFDPTNANYEHLAQGQTQTLTIPVTVTDEHGANATQNLTITVTGTNDAAHITGVDSGDVYESTYADRSPDYQRGNISHLWNDHIHTSGKLDIVDSDAGEAHFDNNAPAYQYFGQYGRLILQTDGNWSYYADVGNSAVGRKIDALNTGENLTDTITIRSADGTTHDVVITLHGDNDAPFASGEVQLNSGREDQVQTITQAQLLANSMDVDSSDAGKLHVDNLNVDHGSIRDNQDGTFTFTPDSNYNGTVKFSYDVTDNHGASTHTSASMTLAAVEDKTEFIGANHGIASEDVRTPMSNHVSLLDAVDWQALQITDVDSPNTQVTVEFSGHQYTWDLGTDLDVTTPYGKFQFHTITSGPHQGEHSWNYIGDNKNSDVQGLKAGESIQETIKLIAKDGTEFPIHVEVKGTEDGVVIDSTSELGHVIENAQTGASVSGQLNAHDTDIHDQVHWTATPSSGVSGSYGTFHVDTAGQWHYDVDQGKATQLGTGDEKWEYFNVEAVSSDGSQVTKRVAVVVHGHNDNPTVTSDVSLAASKEDKVINLTQADLLAHASNVDTNDRGWLRVTNLTADHGHITTNQDGSFTFTPDTNYNGIVRFNYDVTDRHGGSTPAQASVSLQAVNDLPSVHGDSSGMVTEAGIDAHGATVGSASVQGTLTATDPDSGDTVAWHVTQQSGTYGRLTVDQHGQWHYQLNDASAPVQQLVQGATAQDTFVVTATDKSGTPVSQTVTIDVHGSNDGASIDGHTTSSLSLDLTEDSTTSTLNGHLQLTDVDSGENQFAPLTKAAGTYGHLDLDANGDWTYTLDNQLAATNGLHTGQVVTDHFVIQSPDGTASKSITVNVHGHDDLPTLTVNEGEAVNSLDLFAGIQGQGVSGLQYSTDGIHYSSTPPEGFVLDADGHTLHVDVSGTGYDHLATGVKQSIYINYQLQEGTGVNQQSVLQHGLVEVIGTSDAPVLHQFSPRANQFSGPVRGNLLTGATDVDDGAHLVLTDIQYKEGGGYHTLLPGQSHDIAGVGTIHIEANGDYVFTPDSTFTGNVPSMWYRVTDTTDSQSVEKQSTLNISIDPNHQPTVSVLSASFNEDADLAISMRDFGYADSDSDPLHWITITQVPDASHGHLIVDGRVVVNGNLIPANMLDRLIFRPVTNYNGSATFSYKAHDGHSYSTEQHAQLSITPVNDVPTIHLTPVTPVKGTVTQTDVDIGDTHQFGVASPAGQFGTLSVDQATGAYQYVPNGHITGMNYNQQTGHYLGHDTFEVSVTDNAGATSSLFVTFGVEGIVTAPAISGLAPTVSTQVTTNPTVANTAPQVALALHQGASRVSIDLTSTSDSGSSNSDDLTNIQAPEIGGHTDIPFSLVKLYDGNKVIGSGYSDGQGDYQIVVTTLANGAHNLRALALGPASALPATSSMLPITIDTQAPTPVVTVDTITRDNVLNATESQSMITISGDASGGAHPGDIVTIEVGGHSYSGKLDAAGHYNIDVPGSELEQVSKVKVSVTAIDDAGNSATTSIDHHYDVDKSVGSPTISFESPGSDNLYSKAEIAQGAAGTITATVHAAADAKVGEHLNINGVDHVLDAYSLKHGINLEVTPSTPVRAVMTDEHGNVNSALNVAAGTKPEPIVVTAPSGSHQISTSLGTPTLMPTGQSVAPAQQGWRILVNGHYQTSFNGKWGTLTIDPQTGHLSYHDHGTIHTGPHGSPTDLGVHQEHFEIALQGSLQDDITLHVKVSILNHGPGHSGKLTEGAEVLDMTVTPLLHHNPPPPPPPPLAAQTSADEPMTSQDDVSFDSITIMSELGITKHMVDDSQHHTRSPSVNSYMDKLGIHDAQEHSDTSEQHALPDDIDVVLNDAEHISEPLKPHVDEHNAELHQNDESDSIHHREDIEHHHNDDPTLPDDLSN</sequence>
<dbReference type="NCBIfam" id="NF012196">
    <property type="entry name" value="Ig_like_ice"/>
    <property type="match status" value="1"/>
</dbReference>
<feature type="region of interest" description="Disordered" evidence="1">
    <location>
        <begin position="67"/>
        <end position="107"/>
    </location>
</feature>
<feature type="compositionally biased region" description="Polar residues" evidence="1">
    <location>
        <begin position="3663"/>
        <end position="3674"/>
    </location>
</feature>
<dbReference type="PANTHER" id="PTHR14139">
    <property type="entry name" value="CALSYNTENIN"/>
    <property type="match status" value="1"/>
</dbReference>
<dbReference type="EMBL" id="JBIHSF010000008">
    <property type="protein sequence ID" value="MFH0261323.1"/>
    <property type="molecule type" value="Genomic_DNA"/>
</dbReference>
<dbReference type="Gene3D" id="2.60.40.2810">
    <property type="match status" value="1"/>
</dbReference>
<feature type="compositionally biased region" description="Basic and acidic residues" evidence="1">
    <location>
        <begin position="3750"/>
        <end position="3782"/>
    </location>
</feature>
<dbReference type="InterPro" id="IPR041690">
    <property type="entry name" value="Cadherin_5"/>
</dbReference>
<feature type="compositionally biased region" description="Polar residues" evidence="1">
    <location>
        <begin position="92"/>
        <end position="107"/>
    </location>
</feature>
<feature type="region of interest" description="Disordered" evidence="1">
    <location>
        <begin position="148"/>
        <end position="180"/>
    </location>
</feature>
<keyword evidence="4" id="KW-1185">Reference proteome</keyword>
<proteinExistence type="predicted"/>
<accession>A0ABW7II73</accession>
<comment type="caution">
    <text evidence="3">The sequence shown here is derived from an EMBL/GenBank/DDBJ whole genome shotgun (WGS) entry which is preliminary data.</text>
</comment>
<feature type="region of interest" description="Disordered" evidence="1">
    <location>
        <begin position="1"/>
        <end position="38"/>
    </location>
</feature>
<dbReference type="Gene3D" id="2.60.40.10">
    <property type="entry name" value="Immunoglobulins"/>
    <property type="match status" value="11"/>
</dbReference>